<evidence type="ECO:0000256" key="2">
    <source>
        <dbReference type="ARBA" id="ARBA00022630"/>
    </source>
</evidence>
<name>A0A9X3EER6_9GAMM</name>
<evidence type="ECO:0000256" key="11">
    <source>
        <dbReference type="PIRSR" id="PIRSR006621-1"/>
    </source>
</evidence>
<keyword evidence="5 9" id="KW-0521">NADP</keyword>
<feature type="site" description="Interacts with tRNA" evidence="9">
    <location>
        <position position="116"/>
    </location>
</feature>
<evidence type="ECO:0000256" key="4">
    <source>
        <dbReference type="ARBA" id="ARBA00022694"/>
    </source>
</evidence>
<dbReference type="SUPFAM" id="SSF51395">
    <property type="entry name" value="FMN-linked oxidoreductases"/>
    <property type="match status" value="1"/>
</dbReference>
<comment type="similarity">
    <text evidence="10">Belongs to the dus family.</text>
</comment>
<comment type="catalytic activity">
    <reaction evidence="9">
        <text>5,6-dihydrouridine(20a) in tRNA + NADP(+) = uridine(20a) in tRNA + NADPH + H(+)</text>
        <dbReference type="Rhea" id="RHEA:53344"/>
        <dbReference type="Rhea" id="RHEA-COMP:13535"/>
        <dbReference type="Rhea" id="RHEA-COMP:13536"/>
        <dbReference type="ChEBI" id="CHEBI:15378"/>
        <dbReference type="ChEBI" id="CHEBI:57783"/>
        <dbReference type="ChEBI" id="CHEBI:58349"/>
        <dbReference type="ChEBI" id="CHEBI:65315"/>
        <dbReference type="ChEBI" id="CHEBI:74443"/>
    </reaction>
</comment>
<feature type="site" description="Interacts with tRNA" evidence="9">
    <location>
        <position position="205"/>
    </location>
</feature>
<keyword evidence="6 9" id="KW-0694">RNA-binding</keyword>
<feature type="binding site" evidence="9 12">
    <location>
        <begin position="230"/>
        <end position="232"/>
    </location>
    <ligand>
        <name>FMN</name>
        <dbReference type="ChEBI" id="CHEBI:58210"/>
    </ligand>
</feature>
<protein>
    <recommendedName>
        <fullName evidence="9">tRNA-dihydrouridine(20/20a) synthase</fullName>
        <ecNumber evidence="9">1.3.1.91</ecNumber>
    </recommendedName>
    <alternativeName>
        <fullName evidence="9">U20-specific dihydrouridine synthase</fullName>
        <shortName evidence="9">U20-specific Dus</shortName>
    </alternativeName>
    <alternativeName>
        <fullName evidence="9">tRNA-dihydrouridine synthase A</fullName>
    </alternativeName>
</protein>
<comment type="catalytic activity">
    <reaction evidence="9">
        <text>5,6-dihydrouridine(20) in tRNA + NADP(+) = uridine(20) in tRNA + NADPH + H(+)</text>
        <dbReference type="Rhea" id="RHEA:53336"/>
        <dbReference type="Rhea" id="RHEA-COMP:13533"/>
        <dbReference type="Rhea" id="RHEA-COMP:13534"/>
        <dbReference type="ChEBI" id="CHEBI:15378"/>
        <dbReference type="ChEBI" id="CHEBI:57783"/>
        <dbReference type="ChEBI" id="CHEBI:58349"/>
        <dbReference type="ChEBI" id="CHEBI:65315"/>
        <dbReference type="ChEBI" id="CHEBI:74443"/>
        <dbReference type="EC" id="1.3.1.91"/>
    </reaction>
</comment>
<keyword evidence="7 9" id="KW-0560">Oxidoreductase</keyword>
<keyword evidence="3 9" id="KW-0288">FMN</keyword>
<keyword evidence="15" id="KW-1185">Reference proteome</keyword>
<dbReference type="EC" id="1.3.1.91" evidence="9"/>
<dbReference type="GO" id="GO:0000049">
    <property type="term" value="F:tRNA binding"/>
    <property type="evidence" value="ECO:0007669"/>
    <property type="project" value="UniProtKB-UniRule"/>
</dbReference>
<evidence type="ECO:0000256" key="10">
    <source>
        <dbReference type="PIRNR" id="PIRNR006621"/>
    </source>
</evidence>
<evidence type="ECO:0000313" key="14">
    <source>
        <dbReference type="EMBL" id="MCY0965365.1"/>
    </source>
</evidence>
<reference evidence="14" key="1">
    <citation type="submission" date="2022-11" db="EMBL/GenBank/DDBJ databases">
        <title>Parathalassolutuus dongxingensis gen. nov., sp. nov., a novel member of family Oceanospirillaceae isolated from a coastal shrimp pond in Guangxi, China.</title>
        <authorList>
            <person name="Chen H."/>
        </authorList>
    </citation>
    <scope>NUCLEOTIDE SEQUENCE</scope>
    <source>
        <strain evidence="14">G-43</strain>
    </source>
</reference>
<evidence type="ECO:0000256" key="5">
    <source>
        <dbReference type="ARBA" id="ARBA00022857"/>
    </source>
</evidence>
<dbReference type="GO" id="GO:0102264">
    <property type="term" value="F:tRNA-dihydrouridine20 synthase activity"/>
    <property type="evidence" value="ECO:0007669"/>
    <property type="project" value="UniProtKB-EC"/>
</dbReference>
<keyword evidence="2 9" id="KW-0285">Flavoprotein</keyword>
<feature type="site" description="Interacts with tRNA; defines subfamily-specific binding signature" evidence="9">
    <location>
        <position position="321"/>
    </location>
</feature>
<comment type="similarity">
    <text evidence="9">Belongs to the Dus family. DusA subfamily.</text>
</comment>
<evidence type="ECO:0000256" key="12">
    <source>
        <dbReference type="PIRSR" id="PIRSR006621-2"/>
    </source>
</evidence>
<evidence type="ECO:0000259" key="13">
    <source>
        <dbReference type="Pfam" id="PF01207"/>
    </source>
</evidence>
<dbReference type="InterPro" id="IPR001269">
    <property type="entry name" value="DUS_fam"/>
</dbReference>
<dbReference type="GO" id="GO:0010181">
    <property type="term" value="F:FMN binding"/>
    <property type="evidence" value="ECO:0007669"/>
    <property type="project" value="UniProtKB-UniRule"/>
</dbReference>
<feature type="domain" description="DUS-like FMN-binding" evidence="13">
    <location>
        <begin position="34"/>
        <end position="341"/>
    </location>
</feature>
<proteinExistence type="inferred from homology"/>
<dbReference type="Proteomes" id="UP001150830">
    <property type="component" value="Unassembled WGS sequence"/>
</dbReference>
<sequence>MTSSDIDTSLAASLTTAGSTAYSKGKKLDRTFTTAPMMDWSDRHCRYFWRQLTRNAVLYTEMVTTGAIVYGNRERYLEYHDIEHPIALQLGGSDPQALAQCATYAEQWGYDEANLNVGCPSDRVQNNMIGACLMAHPQLVADCVKAMRDACSIDVTVKHRIGIDDQDSYEQMRDFVGTVADAGCEVFIVHARKAILQGLSPKENREIPPLKYDFVYRLKQEFPHLEILINGGLNNHEQMQECLQHVDGVMVGREAYHNPALLAEVDQLYYGAEPREADKAAIIRSLYPYIEEQCGRGAPLHHISRHTLGFFHGQNGARLYRRHISENAHRRNAGPEIMEQALQLMGY</sequence>
<feature type="site" description="Interacts with tRNA; defines subfamily-specific binding signature" evidence="9">
    <location>
        <position position="202"/>
    </location>
</feature>
<feature type="binding site" evidence="9 12">
    <location>
        <begin position="252"/>
        <end position="253"/>
    </location>
    <ligand>
        <name>FMN</name>
        <dbReference type="ChEBI" id="CHEBI:58210"/>
    </ligand>
</feature>
<evidence type="ECO:0000256" key="8">
    <source>
        <dbReference type="ARBA" id="ARBA00058013"/>
    </source>
</evidence>
<feature type="binding site" evidence="9 12">
    <location>
        <position position="190"/>
    </location>
    <ligand>
        <name>FMN</name>
        <dbReference type="ChEBI" id="CHEBI:58210"/>
    </ligand>
</feature>
<evidence type="ECO:0000313" key="15">
    <source>
        <dbReference type="Proteomes" id="UP001150830"/>
    </source>
</evidence>
<organism evidence="14 15">
    <name type="scientific">Parathalassolituus penaei</name>
    <dbReference type="NCBI Taxonomy" id="2997323"/>
    <lineage>
        <taxon>Bacteria</taxon>
        <taxon>Pseudomonadati</taxon>
        <taxon>Pseudomonadota</taxon>
        <taxon>Gammaproteobacteria</taxon>
        <taxon>Oceanospirillales</taxon>
        <taxon>Oceanospirillaceae</taxon>
        <taxon>Parathalassolituus</taxon>
    </lineage>
</organism>
<dbReference type="CDD" id="cd02801">
    <property type="entry name" value="DUS_like_FMN"/>
    <property type="match status" value="1"/>
</dbReference>
<dbReference type="Gene3D" id="3.20.20.70">
    <property type="entry name" value="Aldolase class I"/>
    <property type="match status" value="1"/>
</dbReference>
<accession>A0A9X3EER6</accession>
<dbReference type="AlphaFoldDB" id="A0A9X3EER6"/>
<dbReference type="Pfam" id="PF01207">
    <property type="entry name" value="Dus"/>
    <property type="match status" value="1"/>
</dbReference>
<evidence type="ECO:0000256" key="1">
    <source>
        <dbReference type="ARBA" id="ARBA00022555"/>
    </source>
</evidence>
<evidence type="ECO:0000256" key="3">
    <source>
        <dbReference type="ARBA" id="ARBA00022643"/>
    </source>
</evidence>
<dbReference type="InterPro" id="IPR013785">
    <property type="entry name" value="Aldolase_TIM"/>
</dbReference>
<keyword evidence="1 9" id="KW-0820">tRNA-binding</keyword>
<dbReference type="InterPro" id="IPR035587">
    <property type="entry name" value="DUS-like_FMN-bd"/>
</dbReference>
<gene>
    <name evidence="9 14" type="primary">dusA</name>
    <name evidence="14" type="ORF">OUO13_09215</name>
</gene>
<feature type="binding site" evidence="9 12">
    <location>
        <position position="158"/>
    </location>
    <ligand>
        <name>FMN</name>
        <dbReference type="ChEBI" id="CHEBI:58210"/>
    </ligand>
</feature>
<dbReference type="EMBL" id="JAPNOA010000026">
    <property type="protein sequence ID" value="MCY0965365.1"/>
    <property type="molecule type" value="Genomic_DNA"/>
</dbReference>
<dbReference type="FunFam" id="3.20.20.70:FF:000083">
    <property type="entry name" value="tRNA-dihydrouridine(20/20a) synthase"/>
    <property type="match status" value="1"/>
</dbReference>
<dbReference type="InterPro" id="IPR004653">
    <property type="entry name" value="DusA"/>
</dbReference>
<evidence type="ECO:0000256" key="6">
    <source>
        <dbReference type="ARBA" id="ARBA00022884"/>
    </source>
</evidence>
<dbReference type="GO" id="GO:0050660">
    <property type="term" value="F:flavin adenine dinucleotide binding"/>
    <property type="evidence" value="ECO:0007669"/>
    <property type="project" value="InterPro"/>
</dbReference>
<dbReference type="NCBIfam" id="TIGR00742">
    <property type="entry name" value="yjbN"/>
    <property type="match status" value="1"/>
</dbReference>
<evidence type="ECO:0000256" key="9">
    <source>
        <dbReference type="HAMAP-Rule" id="MF_02041"/>
    </source>
</evidence>
<comment type="cofactor">
    <cofactor evidence="9 10 12">
        <name>FMN</name>
        <dbReference type="ChEBI" id="CHEBI:58210"/>
    </cofactor>
</comment>
<keyword evidence="12" id="KW-0547">Nucleotide-binding</keyword>
<dbReference type="PANTHER" id="PTHR42907:SF1">
    <property type="entry name" value="FMN-LINKED OXIDOREDUCTASES SUPERFAMILY PROTEIN"/>
    <property type="match status" value="1"/>
</dbReference>
<dbReference type="NCBIfam" id="NF008774">
    <property type="entry name" value="PRK11815.1"/>
    <property type="match status" value="1"/>
</dbReference>
<comment type="catalytic activity">
    <reaction evidence="9">
        <text>5,6-dihydrouridine(20a) in tRNA + NAD(+) = uridine(20a) in tRNA + NADH + H(+)</text>
        <dbReference type="Rhea" id="RHEA:53348"/>
        <dbReference type="Rhea" id="RHEA-COMP:13535"/>
        <dbReference type="Rhea" id="RHEA-COMP:13536"/>
        <dbReference type="ChEBI" id="CHEBI:15378"/>
        <dbReference type="ChEBI" id="CHEBI:57540"/>
        <dbReference type="ChEBI" id="CHEBI:57945"/>
        <dbReference type="ChEBI" id="CHEBI:65315"/>
        <dbReference type="ChEBI" id="CHEBI:74443"/>
    </reaction>
</comment>
<dbReference type="Gene3D" id="1.20.120.1460">
    <property type="match status" value="1"/>
</dbReference>
<feature type="site" description="Interacts with tRNA; defines subfamily-specific binding signature" evidence="9">
    <location>
        <position position="318"/>
    </location>
</feature>
<keyword evidence="4 9" id="KW-0819">tRNA processing</keyword>
<feature type="active site" description="Proton donor" evidence="9 11">
    <location>
        <position position="119"/>
    </location>
</feature>
<dbReference type="PANTHER" id="PTHR42907">
    <property type="entry name" value="FMN-LINKED OXIDOREDUCTASES SUPERFAMILY PROTEIN"/>
    <property type="match status" value="1"/>
</dbReference>
<comment type="function">
    <text evidence="8 9">Catalyzes the synthesis of 5,6-dihydrouridine (D), a modified base found in the D-loop of most tRNAs, via the reduction of the C5-C6 double bond in target uridines. Specifically modifies U20 and U20a in tRNAs.</text>
</comment>
<comment type="catalytic activity">
    <reaction evidence="9">
        <text>5,6-dihydrouridine(20) in tRNA + NAD(+) = uridine(20) in tRNA + NADH + H(+)</text>
        <dbReference type="Rhea" id="RHEA:53340"/>
        <dbReference type="Rhea" id="RHEA-COMP:13533"/>
        <dbReference type="Rhea" id="RHEA-COMP:13534"/>
        <dbReference type="ChEBI" id="CHEBI:15378"/>
        <dbReference type="ChEBI" id="CHEBI:57540"/>
        <dbReference type="ChEBI" id="CHEBI:57945"/>
        <dbReference type="ChEBI" id="CHEBI:65315"/>
        <dbReference type="ChEBI" id="CHEBI:74443"/>
        <dbReference type="EC" id="1.3.1.91"/>
    </reaction>
</comment>
<comment type="caution">
    <text evidence="14">The sequence shown here is derived from an EMBL/GenBank/DDBJ whole genome shotgun (WGS) entry which is preliminary data.</text>
</comment>
<feature type="binding site" evidence="9 12">
    <location>
        <begin position="36"/>
        <end position="38"/>
    </location>
    <ligand>
        <name>FMN</name>
        <dbReference type="ChEBI" id="CHEBI:58210"/>
    </ligand>
</feature>
<evidence type="ECO:0000256" key="7">
    <source>
        <dbReference type="ARBA" id="ARBA00023002"/>
    </source>
</evidence>
<dbReference type="PIRSF" id="PIRSF006621">
    <property type="entry name" value="Dus"/>
    <property type="match status" value="1"/>
</dbReference>
<feature type="binding site" evidence="9 12">
    <location>
        <position position="89"/>
    </location>
    <ligand>
        <name>FMN</name>
        <dbReference type="ChEBI" id="CHEBI:58210"/>
    </ligand>
</feature>
<dbReference type="RefSeq" id="WP_283173579.1">
    <property type="nucleotide sequence ID" value="NZ_JAPNOA010000026.1"/>
</dbReference>
<dbReference type="HAMAP" id="MF_02041">
    <property type="entry name" value="DusA_subfam"/>
    <property type="match status" value="1"/>
</dbReference>